<organism evidence="2 3">
    <name type="scientific">Halobacillus locisalis</name>
    <dbReference type="NCBI Taxonomy" id="220753"/>
    <lineage>
        <taxon>Bacteria</taxon>
        <taxon>Bacillati</taxon>
        <taxon>Bacillota</taxon>
        <taxon>Bacilli</taxon>
        <taxon>Bacillales</taxon>
        <taxon>Bacillaceae</taxon>
        <taxon>Halobacillus</taxon>
    </lineage>
</organism>
<sequence>MNQEEAEIVADWTYPEPYQFYDMKADEEDYEEFISPEQRNPHTYSVYEGDALIGFFTFTPVEGEVDIGLGMRPVDTGHGKGQVFIERGLQFAEEMYAPKAFTLSVAQFNTRAISVYEKIGFVKVREFMQPTNGDVYPFIQMKKS</sequence>
<dbReference type="Proteomes" id="UP000571017">
    <property type="component" value="Unassembled WGS sequence"/>
</dbReference>
<dbReference type="SUPFAM" id="SSF55729">
    <property type="entry name" value="Acyl-CoA N-acyltransferases (Nat)"/>
    <property type="match status" value="1"/>
</dbReference>
<dbReference type="Gene3D" id="3.40.630.30">
    <property type="match status" value="1"/>
</dbReference>
<feature type="domain" description="N-acetyltransferase" evidence="1">
    <location>
        <begin position="1"/>
        <end position="144"/>
    </location>
</feature>
<dbReference type="InterPro" id="IPR016181">
    <property type="entry name" value="Acyl_CoA_acyltransferase"/>
</dbReference>
<evidence type="ECO:0000259" key="1">
    <source>
        <dbReference type="PROSITE" id="PS51186"/>
    </source>
</evidence>
<dbReference type="Pfam" id="PF00583">
    <property type="entry name" value="Acetyltransf_1"/>
    <property type="match status" value="1"/>
</dbReference>
<evidence type="ECO:0000313" key="2">
    <source>
        <dbReference type="EMBL" id="MBA2175177.1"/>
    </source>
</evidence>
<dbReference type="RefSeq" id="WP_181472825.1">
    <property type="nucleotide sequence ID" value="NZ_JACEFG010000002.1"/>
</dbReference>
<reference evidence="2 3" key="1">
    <citation type="journal article" date="2004" name="Extremophiles">
        <title>Halobacillus locisalis sp. nov., a halophilic bacterium isolated from a marine solar saltern of the Yellow Sea in Korea.</title>
        <authorList>
            <person name="Yoon J.H."/>
            <person name="Kang K.H."/>
            <person name="Oh T.K."/>
            <person name="Park Y.H."/>
        </authorList>
    </citation>
    <scope>NUCLEOTIDE SEQUENCE [LARGE SCALE GENOMIC DNA]</scope>
    <source>
        <strain evidence="2 3">KCTC 3788</strain>
    </source>
</reference>
<protein>
    <submittedName>
        <fullName evidence="2">GNAT family N-acetyltransferase</fullName>
    </submittedName>
</protein>
<evidence type="ECO:0000313" key="3">
    <source>
        <dbReference type="Proteomes" id="UP000571017"/>
    </source>
</evidence>
<dbReference type="EMBL" id="JACEFG010000002">
    <property type="protein sequence ID" value="MBA2175177.1"/>
    <property type="molecule type" value="Genomic_DNA"/>
</dbReference>
<dbReference type="InterPro" id="IPR000182">
    <property type="entry name" value="GNAT_dom"/>
</dbReference>
<keyword evidence="3" id="KW-1185">Reference proteome</keyword>
<comment type="caution">
    <text evidence="2">The sequence shown here is derived from an EMBL/GenBank/DDBJ whole genome shotgun (WGS) entry which is preliminary data.</text>
</comment>
<dbReference type="PROSITE" id="PS51186">
    <property type="entry name" value="GNAT"/>
    <property type="match status" value="1"/>
</dbReference>
<proteinExistence type="predicted"/>
<accession>A0A838CSX7</accession>
<dbReference type="GO" id="GO:0016747">
    <property type="term" value="F:acyltransferase activity, transferring groups other than amino-acyl groups"/>
    <property type="evidence" value="ECO:0007669"/>
    <property type="project" value="InterPro"/>
</dbReference>
<gene>
    <name evidence="2" type="ORF">H0266_09755</name>
</gene>
<name>A0A838CSX7_9BACI</name>
<keyword evidence="2" id="KW-0808">Transferase</keyword>
<dbReference type="AlphaFoldDB" id="A0A838CSX7"/>